<keyword evidence="2" id="KW-0472">Membrane</keyword>
<feature type="non-terminal residue" evidence="3">
    <location>
        <position position="1"/>
    </location>
</feature>
<feature type="compositionally biased region" description="Basic and acidic residues" evidence="1">
    <location>
        <begin position="64"/>
        <end position="76"/>
    </location>
</feature>
<evidence type="ECO:0000256" key="2">
    <source>
        <dbReference type="SAM" id="Phobius"/>
    </source>
</evidence>
<keyword evidence="2" id="KW-0812">Transmembrane</keyword>
<feature type="compositionally biased region" description="Basic residues" evidence="1">
    <location>
        <begin position="77"/>
        <end position="91"/>
    </location>
</feature>
<dbReference type="AlphaFoldDB" id="A0A1A8MU54"/>
<reference evidence="3" key="1">
    <citation type="submission" date="2016-05" db="EMBL/GenBank/DDBJ databases">
        <authorList>
            <person name="Lavstsen T."/>
            <person name="Jespersen J.S."/>
        </authorList>
    </citation>
    <scope>NUCLEOTIDE SEQUENCE</scope>
    <source>
        <tissue evidence="3">Brain</tissue>
    </source>
</reference>
<feature type="transmembrane region" description="Helical" evidence="2">
    <location>
        <begin position="12"/>
        <end position="33"/>
    </location>
</feature>
<proteinExistence type="predicted"/>
<name>A0A1A8MU54_9TELE</name>
<reference evidence="3" key="2">
    <citation type="submission" date="2016-06" db="EMBL/GenBank/DDBJ databases">
        <title>The genome of a short-lived fish provides insights into sex chromosome evolution and the genetic control of aging.</title>
        <authorList>
            <person name="Reichwald K."/>
            <person name="Felder M."/>
            <person name="Petzold A."/>
            <person name="Koch P."/>
            <person name="Groth M."/>
            <person name="Platzer M."/>
        </authorList>
    </citation>
    <scope>NUCLEOTIDE SEQUENCE</scope>
    <source>
        <tissue evidence="3">Brain</tissue>
    </source>
</reference>
<organism evidence="3">
    <name type="scientific">Nothobranchius pienaari</name>
    <dbReference type="NCBI Taxonomy" id="704102"/>
    <lineage>
        <taxon>Eukaryota</taxon>
        <taxon>Metazoa</taxon>
        <taxon>Chordata</taxon>
        <taxon>Craniata</taxon>
        <taxon>Vertebrata</taxon>
        <taxon>Euteleostomi</taxon>
        <taxon>Actinopterygii</taxon>
        <taxon>Neopterygii</taxon>
        <taxon>Teleostei</taxon>
        <taxon>Neoteleostei</taxon>
        <taxon>Acanthomorphata</taxon>
        <taxon>Ovalentaria</taxon>
        <taxon>Atherinomorphae</taxon>
        <taxon>Cyprinodontiformes</taxon>
        <taxon>Nothobranchiidae</taxon>
        <taxon>Nothobranchius</taxon>
    </lineage>
</organism>
<protein>
    <submittedName>
        <fullName evidence="3">Uncharacterized protein</fullName>
    </submittedName>
</protein>
<keyword evidence="2" id="KW-1133">Transmembrane helix</keyword>
<evidence type="ECO:0000256" key="1">
    <source>
        <dbReference type="SAM" id="MobiDB-lite"/>
    </source>
</evidence>
<feature type="non-terminal residue" evidence="3">
    <location>
        <position position="91"/>
    </location>
</feature>
<sequence length="91" mass="10059">PSLSDKMDLCKLIALGNLIVWLFAAGGNGAVMAGRQLYSRELLLQLRPTGKTVESDLVLHRLKSGDNGRSSHDVFGRRRKRGKRGGVRVRM</sequence>
<dbReference type="EMBL" id="HAEF01019023">
    <property type="protein sequence ID" value="SBR60182.1"/>
    <property type="molecule type" value="Transcribed_RNA"/>
</dbReference>
<accession>A0A1A8MU54</accession>
<feature type="region of interest" description="Disordered" evidence="1">
    <location>
        <begin position="64"/>
        <end position="91"/>
    </location>
</feature>
<gene>
    <name evidence="3" type="primary">CR392001.1</name>
</gene>
<evidence type="ECO:0000313" key="3">
    <source>
        <dbReference type="EMBL" id="SBR60182.1"/>
    </source>
</evidence>